<sequence>MCRRTSVQVCSIQSIALGFASSLISVRYDASGLPSDPLTSHIAVICQTLSYMLPPFIAASRPWLDAFAHKTRILKQAIAEAYLGLDGCLRDLVPQLASKRLKTSMRRYRRSVNEAQIVGWPHTFGTTIGAVLSQPRLE</sequence>
<keyword evidence="2" id="KW-1185">Reference proteome</keyword>
<proteinExistence type="predicted"/>
<gene>
    <name evidence="1" type="ORF">DAEQUDRAFT_389477</name>
</gene>
<dbReference type="EMBL" id="KV429075">
    <property type="protein sequence ID" value="KZT67571.1"/>
    <property type="molecule type" value="Genomic_DNA"/>
</dbReference>
<organism evidence="1 2">
    <name type="scientific">Daedalea quercina L-15889</name>
    <dbReference type="NCBI Taxonomy" id="1314783"/>
    <lineage>
        <taxon>Eukaryota</taxon>
        <taxon>Fungi</taxon>
        <taxon>Dikarya</taxon>
        <taxon>Basidiomycota</taxon>
        <taxon>Agaricomycotina</taxon>
        <taxon>Agaricomycetes</taxon>
        <taxon>Polyporales</taxon>
        <taxon>Fomitopsis</taxon>
    </lineage>
</organism>
<dbReference type="AlphaFoldDB" id="A0A165NZI0"/>
<evidence type="ECO:0000313" key="1">
    <source>
        <dbReference type="EMBL" id="KZT67571.1"/>
    </source>
</evidence>
<protein>
    <submittedName>
        <fullName evidence="1">Uncharacterized protein</fullName>
    </submittedName>
</protein>
<accession>A0A165NZI0</accession>
<name>A0A165NZI0_9APHY</name>
<evidence type="ECO:0000313" key="2">
    <source>
        <dbReference type="Proteomes" id="UP000076727"/>
    </source>
</evidence>
<reference evidence="1 2" key="1">
    <citation type="journal article" date="2016" name="Mol. Biol. Evol.">
        <title>Comparative Genomics of Early-Diverging Mushroom-Forming Fungi Provides Insights into the Origins of Lignocellulose Decay Capabilities.</title>
        <authorList>
            <person name="Nagy L.G."/>
            <person name="Riley R."/>
            <person name="Tritt A."/>
            <person name="Adam C."/>
            <person name="Daum C."/>
            <person name="Floudas D."/>
            <person name="Sun H."/>
            <person name="Yadav J.S."/>
            <person name="Pangilinan J."/>
            <person name="Larsson K.H."/>
            <person name="Matsuura K."/>
            <person name="Barry K."/>
            <person name="Labutti K."/>
            <person name="Kuo R."/>
            <person name="Ohm R.A."/>
            <person name="Bhattacharya S.S."/>
            <person name="Shirouzu T."/>
            <person name="Yoshinaga Y."/>
            <person name="Martin F.M."/>
            <person name="Grigoriev I.V."/>
            <person name="Hibbett D.S."/>
        </authorList>
    </citation>
    <scope>NUCLEOTIDE SEQUENCE [LARGE SCALE GENOMIC DNA]</scope>
    <source>
        <strain evidence="1 2">L-15889</strain>
    </source>
</reference>
<dbReference type="Proteomes" id="UP000076727">
    <property type="component" value="Unassembled WGS sequence"/>
</dbReference>